<dbReference type="STRING" id="561061.SAMN05660862_0631"/>
<dbReference type="InterPro" id="IPR039425">
    <property type="entry name" value="RNA_pol_sigma-70-like"/>
</dbReference>
<dbReference type="Proteomes" id="UP000192980">
    <property type="component" value="Unassembled WGS sequence"/>
</dbReference>
<evidence type="ECO:0000256" key="3">
    <source>
        <dbReference type="ARBA" id="ARBA00023082"/>
    </source>
</evidence>
<evidence type="ECO:0000256" key="1">
    <source>
        <dbReference type="ARBA" id="ARBA00010641"/>
    </source>
</evidence>
<gene>
    <name evidence="7" type="ORF">SAMN05660862_0631</name>
</gene>
<evidence type="ECO:0000259" key="5">
    <source>
        <dbReference type="Pfam" id="PF04542"/>
    </source>
</evidence>
<organism evidence="7 8">
    <name type="scientific">Sphingobacterium psychroaquaticum</name>
    <dbReference type="NCBI Taxonomy" id="561061"/>
    <lineage>
        <taxon>Bacteria</taxon>
        <taxon>Pseudomonadati</taxon>
        <taxon>Bacteroidota</taxon>
        <taxon>Sphingobacteriia</taxon>
        <taxon>Sphingobacteriales</taxon>
        <taxon>Sphingobacteriaceae</taxon>
        <taxon>Sphingobacterium</taxon>
    </lineage>
</organism>
<dbReference type="EMBL" id="FXAU01000001">
    <property type="protein sequence ID" value="SMG11765.1"/>
    <property type="molecule type" value="Genomic_DNA"/>
</dbReference>
<protein>
    <submittedName>
        <fullName evidence="7">RNA polymerase sigma-70 factor, ECF subfamily</fullName>
    </submittedName>
</protein>
<dbReference type="InterPro" id="IPR014284">
    <property type="entry name" value="RNA_pol_sigma-70_dom"/>
</dbReference>
<dbReference type="Pfam" id="PF04542">
    <property type="entry name" value="Sigma70_r2"/>
    <property type="match status" value="1"/>
</dbReference>
<name>A0A1X7IC27_9SPHI</name>
<dbReference type="InterPro" id="IPR036388">
    <property type="entry name" value="WH-like_DNA-bd_sf"/>
</dbReference>
<sequence>MSHSLLKEKQIVARLKAGEEEAFVWLFEYYSPILTSFLAGLKFDAEDVSDTIQQTFLKVWENRNRIDVDASFKNYVITIAKNDIYNKVKKSISAQKYLDHSVLHSDQSVEITTTELTDILSTILANLPEKRKQVFEMSRIQGYSNKEIAEELGITKSTVENHINNSSSVVKKLLKGLGFGIAALFFLF</sequence>
<dbReference type="GO" id="GO:0003677">
    <property type="term" value="F:DNA binding"/>
    <property type="evidence" value="ECO:0007669"/>
    <property type="project" value="InterPro"/>
</dbReference>
<dbReference type="OrthoDB" id="663247at2"/>
<dbReference type="SUPFAM" id="SSF88946">
    <property type="entry name" value="Sigma2 domain of RNA polymerase sigma factors"/>
    <property type="match status" value="1"/>
</dbReference>
<keyword evidence="2" id="KW-0805">Transcription regulation</keyword>
<dbReference type="PANTHER" id="PTHR43133">
    <property type="entry name" value="RNA POLYMERASE ECF-TYPE SIGMA FACTO"/>
    <property type="match status" value="1"/>
</dbReference>
<keyword evidence="8" id="KW-1185">Reference proteome</keyword>
<accession>A0A1X7IC27</accession>
<dbReference type="PANTHER" id="PTHR43133:SF46">
    <property type="entry name" value="RNA POLYMERASE SIGMA-70 FACTOR ECF SUBFAMILY"/>
    <property type="match status" value="1"/>
</dbReference>
<feature type="domain" description="RNA polymerase sigma factor 70 region 4 type 2" evidence="6">
    <location>
        <begin position="119"/>
        <end position="163"/>
    </location>
</feature>
<reference evidence="7 8" key="1">
    <citation type="submission" date="2017-04" db="EMBL/GenBank/DDBJ databases">
        <authorList>
            <person name="Afonso C.L."/>
            <person name="Miller P.J."/>
            <person name="Scott M.A."/>
            <person name="Spackman E."/>
            <person name="Goraichik I."/>
            <person name="Dimitrov K.M."/>
            <person name="Suarez D.L."/>
            <person name="Swayne D.E."/>
        </authorList>
    </citation>
    <scope>NUCLEOTIDE SEQUENCE [LARGE SCALE GENOMIC DNA]</scope>
    <source>
        <strain evidence="7 8">DSM 22418</strain>
    </source>
</reference>
<dbReference type="RefSeq" id="WP_085471491.1">
    <property type="nucleotide sequence ID" value="NZ_FXAU01000001.1"/>
</dbReference>
<dbReference type="InterPro" id="IPR013249">
    <property type="entry name" value="RNA_pol_sigma70_r4_t2"/>
</dbReference>
<dbReference type="InterPro" id="IPR013325">
    <property type="entry name" value="RNA_pol_sigma_r2"/>
</dbReference>
<evidence type="ECO:0000259" key="6">
    <source>
        <dbReference type="Pfam" id="PF08281"/>
    </source>
</evidence>
<evidence type="ECO:0000256" key="2">
    <source>
        <dbReference type="ARBA" id="ARBA00023015"/>
    </source>
</evidence>
<dbReference type="GO" id="GO:0016987">
    <property type="term" value="F:sigma factor activity"/>
    <property type="evidence" value="ECO:0007669"/>
    <property type="project" value="UniProtKB-KW"/>
</dbReference>
<evidence type="ECO:0000256" key="4">
    <source>
        <dbReference type="ARBA" id="ARBA00023163"/>
    </source>
</evidence>
<dbReference type="SUPFAM" id="SSF88659">
    <property type="entry name" value="Sigma3 and sigma4 domains of RNA polymerase sigma factors"/>
    <property type="match status" value="1"/>
</dbReference>
<dbReference type="CDD" id="cd06171">
    <property type="entry name" value="Sigma70_r4"/>
    <property type="match status" value="1"/>
</dbReference>
<evidence type="ECO:0000313" key="8">
    <source>
        <dbReference type="Proteomes" id="UP000192980"/>
    </source>
</evidence>
<dbReference type="NCBIfam" id="TIGR02937">
    <property type="entry name" value="sigma70-ECF"/>
    <property type="match status" value="1"/>
</dbReference>
<proteinExistence type="inferred from homology"/>
<evidence type="ECO:0000313" key="7">
    <source>
        <dbReference type="EMBL" id="SMG11765.1"/>
    </source>
</evidence>
<feature type="domain" description="RNA polymerase sigma-70 region 2" evidence="5">
    <location>
        <begin position="26"/>
        <end position="90"/>
    </location>
</feature>
<dbReference type="InterPro" id="IPR007627">
    <property type="entry name" value="RNA_pol_sigma70_r2"/>
</dbReference>
<dbReference type="Pfam" id="PF08281">
    <property type="entry name" value="Sigma70_r4_2"/>
    <property type="match status" value="1"/>
</dbReference>
<dbReference type="InterPro" id="IPR013324">
    <property type="entry name" value="RNA_pol_sigma_r3/r4-like"/>
</dbReference>
<dbReference type="GO" id="GO:0006352">
    <property type="term" value="P:DNA-templated transcription initiation"/>
    <property type="evidence" value="ECO:0007669"/>
    <property type="project" value="InterPro"/>
</dbReference>
<keyword evidence="3" id="KW-0731">Sigma factor</keyword>
<dbReference type="Gene3D" id="1.10.10.10">
    <property type="entry name" value="Winged helix-like DNA-binding domain superfamily/Winged helix DNA-binding domain"/>
    <property type="match status" value="1"/>
</dbReference>
<dbReference type="AlphaFoldDB" id="A0A1X7IC27"/>
<dbReference type="Gene3D" id="1.10.1740.10">
    <property type="match status" value="1"/>
</dbReference>
<keyword evidence="4" id="KW-0804">Transcription</keyword>
<comment type="similarity">
    <text evidence="1">Belongs to the sigma-70 factor family. ECF subfamily.</text>
</comment>